<dbReference type="HOGENOM" id="CLU_3356840_0_0_9"/>
<reference evidence="2" key="1">
    <citation type="submission" date="2013-09" db="EMBL/GenBank/DDBJ databases">
        <title>Draft Genome Sequence of five Lactobacillus helveticus strains CIRM-BIA 101T, 103, 104, 951 and 953 isolated from milk product.</title>
        <authorList>
            <person name="Valence F."/>
            <person name="Chuat V."/>
            <person name="Ma L."/>
            <person name="Creno S."/>
            <person name="Falentin H."/>
            <person name="Lortal S."/>
            <person name="Bizet C."/>
            <person name="Clermont D."/>
            <person name="Loux V."/>
            <person name="Bouchier C."/>
            <person name="Cousin S."/>
        </authorList>
    </citation>
    <scope>NUCLEOTIDE SEQUENCE [LARGE SCALE GENOMIC DNA]</scope>
    <source>
        <strain evidence="2">CIRM-BIA 951</strain>
    </source>
</reference>
<gene>
    <name evidence="2" type="ORF">LHCIRMBIA951_01818</name>
</gene>
<evidence type="ECO:0000256" key="1">
    <source>
        <dbReference type="SAM" id="MobiDB-lite"/>
    </source>
</evidence>
<sequence>MKISNDLLKETACVGERADRSQSVTPLPDNGSFCER</sequence>
<proteinExistence type="predicted"/>
<accession>U6F3R0</accession>
<comment type="caution">
    <text evidence="2">The sequence shown here is derived from an EMBL/GenBank/DDBJ whole genome shotgun (WGS) entry which is preliminary data.</text>
</comment>
<name>U6F3R0_LACHE</name>
<dbReference type="AlphaFoldDB" id="U6F3R0"/>
<evidence type="ECO:0000313" key="2">
    <source>
        <dbReference type="EMBL" id="CDI58782.1"/>
    </source>
</evidence>
<dbReference type="Proteomes" id="UP000017248">
    <property type="component" value="Unassembled WGS sequence"/>
</dbReference>
<protein>
    <submittedName>
        <fullName evidence="2">Uncharacterized protein</fullName>
    </submittedName>
</protein>
<feature type="region of interest" description="Disordered" evidence="1">
    <location>
        <begin position="15"/>
        <end position="36"/>
    </location>
</feature>
<dbReference type="EMBL" id="CBUK010000101">
    <property type="protein sequence ID" value="CDI58782.1"/>
    <property type="molecule type" value="Genomic_DNA"/>
</dbReference>
<evidence type="ECO:0000313" key="3">
    <source>
        <dbReference type="Proteomes" id="UP000017248"/>
    </source>
</evidence>
<organism evidence="2 3">
    <name type="scientific">Lactobacillus helveticus CIRM-BIA 951</name>
    <dbReference type="NCBI Taxonomy" id="1226334"/>
    <lineage>
        <taxon>Bacteria</taxon>
        <taxon>Bacillati</taxon>
        <taxon>Bacillota</taxon>
        <taxon>Bacilli</taxon>
        <taxon>Lactobacillales</taxon>
        <taxon>Lactobacillaceae</taxon>
        <taxon>Lactobacillus</taxon>
    </lineage>
</organism>
<keyword evidence="3" id="KW-1185">Reference proteome</keyword>